<dbReference type="PANTHER" id="PTHR43326">
    <property type="entry name" value="METHIONYL-TRNA SYNTHETASE"/>
    <property type="match status" value="1"/>
</dbReference>
<evidence type="ECO:0000256" key="4">
    <source>
        <dbReference type="ARBA" id="ARBA00022840"/>
    </source>
</evidence>
<organism evidence="9">
    <name type="scientific">freshwater metagenome</name>
    <dbReference type="NCBI Taxonomy" id="449393"/>
    <lineage>
        <taxon>unclassified sequences</taxon>
        <taxon>metagenomes</taxon>
        <taxon>ecological metagenomes</taxon>
    </lineage>
</organism>
<sequence length="508" mass="56771">MTYFLSTPIYYVNSTPHIGHAYTTCAADILVRHMAQRGEETFFLTGVDEHATKVFRVAEELGLAPQAYTDQIVGAWRDLPARLNAKPDFFIRTSDEGHKVFVREFLQKIYDNGDVYEDVYSGLYCVGCEEFKTEDSLVDGKCPIHDRVPEQIEEKNYFFRLSAYQDRLLAYYDAHPDWVLPDFRFNEARSFIAGGLQDFSISRAGQPWGIPLPWDESQVAYVWADALINYLSALTYARPGEDLRDTFWPGARHLMAKDIIRFHCVYWPAMLMAAGYELPQQIFVHGYLLLDDKKISKSLGNVVDPLDLIDIYGADPVRYWCARAVTFGQDGSASIDGIRERYERELGNDLGNLLSRTTAMIAKYLGGAIGPKEGVTGTNTTLANEVAVMRDGVLADLDRFDITSAVDKIWLVVRALNRYVTESAPWEMAKDETKAAALEGVLYDLADGLRLVAVALAAYLPETAPKILTALGQSDDLSFDRVAYGQLVAATGIEGAAPLFPRLETPDA</sequence>
<dbReference type="PRINTS" id="PR01041">
    <property type="entry name" value="TRNASYNTHMET"/>
</dbReference>
<gene>
    <name evidence="9" type="ORF">UFOPK2399_01382</name>
</gene>
<dbReference type="InterPro" id="IPR015413">
    <property type="entry name" value="Methionyl/Leucyl_tRNA_Synth"/>
</dbReference>
<dbReference type="SUPFAM" id="SSF47323">
    <property type="entry name" value="Anticodon-binding domain of a subclass of class I aminoacyl-tRNA synthetases"/>
    <property type="match status" value="1"/>
</dbReference>
<dbReference type="NCBIfam" id="TIGR00398">
    <property type="entry name" value="metG"/>
    <property type="match status" value="1"/>
</dbReference>
<accession>A0A6J6PZJ2</accession>
<evidence type="ECO:0000256" key="5">
    <source>
        <dbReference type="ARBA" id="ARBA00022917"/>
    </source>
</evidence>
<dbReference type="Pfam" id="PF09334">
    <property type="entry name" value="tRNA-synt_1g"/>
    <property type="match status" value="1"/>
</dbReference>
<dbReference type="InterPro" id="IPR014729">
    <property type="entry name" value="Rossmann-like_a/b/a_fold"/>
</dbReference>
<dbReference type="Gene3D" id="1.10.730.10">
    <property type="entry name" value="Isoleucyl-tRNA Synthetase, Domain 1"/>
    <property type="match status" value="1"/>
</dbReference>
<dbReference type="AlphaFoldDB" id="A0A6J6PZJ2"/>
<dbReference type="NCBIfam" id="NF008900">
    <property type="entry name" value="PRK12267.1"/>
    <property type="match status" value="1"/>
</dbReference>
<name>A0A6J6PZJ2_9ZZZZ</name>
<reference evidence="9" key="1">
    <citation type="submission" date="2020-05" db="EMBL/GenBank/DDBJ databases">
        <authorList>
            <person name="Chiriac C."/>
            <person name="Salcher M."/>
            <person name="Ghai R."/>
            <person name="Kavagutti S V."/>
        </authorList>
    </citation>
    <scope>NUCLEOTIDE SEQUENCE</scope>
</reference>
<dbReference type="InterPro" id="IPR041872">
    <property type="entry name" value="Anticodon_Met"/>
</dbReference>
<dbReference type="SUPFAM" id="SSF52374">
    <property type="entry name" value="Nucleotidylyl transferase"/>
    <property type="match status" value="1"/>
</dbReference>
<feature type="domain" description="Methionyl/Leucyl tRNA synthetase" evidence="7">
    <location>
        <begin position="136"/>
        <end position="357"/>
    </location>
</feature>
<feature type="domain" description="Methionyl-tRNA synthetase anticodon-binding" evidence="8">
    <location>
        <begin position="379"/>
        <end position="476"/>
    </location>
</feature>
<dbReference type="EC" id="6.1.1.10" evidence="1"/>
<keyword evidence="2" id="KW-0436">Ligase</keyword>
<dbReference type="CDD" id="cd00814">
    <property type="entry name" value="MetRS_core"/>
    <property type="match status" value="1"/>
</dbReference>
<dbReference type="InterPro" id="IPR033911">
    <property type="entry name" value="MetRS_core"/>
</dbReference>
<keyword evidence="5" id="KW-0648">Protein biosynthesis</keyword>
<dbReference type="HAMAP" id="MF_01228">
    <property type="entry name" value="Met_tRNA_synth_type2"/>
    <property type="match status" value="1"/>
</dbReference>
<evidence type="ECO:0000256" key="3">
    <source>
        <dbReference type="ARBA" id="ARBA00022741"/>
    </source>
</evidence>
<proteinExistence type="inferred from homology"/>
<evidence type="ECO:0000259" key="7">
    <source>
        <dbReference type="Pfam" id="PF09334"/>
    </source>
</evidence>
<dbReference type="Pfam" id="PF19303">
    <property type="entry name" value="Anticodon_3"/>
    <property type="match status" value="1"/>
</dbReference>
<evidence type="ECO:0000256" key="2">
    <source>
        <dbReference type="ARBA" id="ARBA00022598"/>
    </source>
</evidence>
<dbReference type="Gene3D" id="3.40.50.620">
    <property type="entry name" value="HUPs"/>
    <property type="match status" value="1"/>
</dbReference>
<dbReference type="InterPro" id="IPR023457">
    <property type="entry name" value="Met-tRNA_synth_2"/>
</dbReference>
<keyword evidence="3" id="KW-0547">Nucleotide-binding</keyword>
<dbReference type="InterPro" id="IPR014758">
    <property type="entry name" value="Met-tRNA_synth"/>
</dbReference>
<protein>
    <recommendedName>
        <fullName evidence="1">methionine--tRNA ligase</fullName>
        <ecNumber evidence="1">6.1.1.10</ecNumber>
    </recommendedName>
</protein>
<dbReference type="Gene3D" id="2.170.220.10">
    <property type="match status" value="1"/>
</dbReference>
<evidence type="ECO:0000256" key="6">
    <source>
        <dbReference type="ARBA" id="ARBA00023146"/>
    </source>
</evidence>
<keyword evidence="4" id="KW-0067">ATP-binding</keyword>
<keyword evidence="6" id="KW-0030">Aminoacyl-tRNA synthetase</keyword>
<dbReference type="GO" id="GO:0006431">
    <property type="term" value="P:methionyl-tRNA aminoacylation"/>
    <property type="evidence" value="ECO:0007669"/>
    <property type="project" value="InterPro"/>
</dbReference>
<dbReference type="InterPro" id="IPR009080">
    <property type="entry name" value="tRNAsynth_Ia_anticodon-bd"/>
</dbReference>
<evidence type="ECO:0000259" key="8">
    <source>
        <dbReference type="Pfam" id="PF19303"/>
    </source>
</evidence>
<dbReference type="CDD" id="cd07957">
    <property type="entry name" value="Anticodon_Ia_Met"/>
    <property type="match status" value="1"/>
</dbReference>
<dbReference type="GO" id="GO:0004825">
    <property type="term" value="F:methionine-tRNA ligase activity"/>
    <property type="evidence" value="ECO:0007669"/>
    <property type="project" value="UniProtKB-EC"/>
</dbReference>
<evidence type="ECO:0000313" key="9">
    <source>
        <dbReference type="EMBL" id="CAB4701334.1"/>
    </source>
</evidence>
<dbReference type="GO" id="GO:0005524">
    <property type="term" value="F:ATP binding"/>
    <property type="evidence" value="ECO:0007669"/>
    <property type="project" value="UniProtKB-KW"/>
</dbReference>
<evidence type="ECO:0000256" key="1">
    <source>
        <dbReference type="ARBA" id="ARBA00012838"/>
    </source>
</evidence>
<dbReference type="EMBL" id="CAEZXP010000004">
    <property type="protein sequence ID" value="CAB4701334.1"/>
    <property type="molecule type" value="Genomic_DNA"/>
</dbReference>
<dbReference type="PANTHER" id="PTHR43326:SF1">
    <property type="entry name" value="METHIONINE--TRNA LIGASE, MITOCHONDRIAL"/>
    <property type="match status" value="1"/>
</dbReference>
<dbReference type="FunFam" id="2.170.220.10:FF:000003">
    <property type="entry name" value="Methionine--tRNA ligase"/>
    <property type="match status" value="1"/>
</dbReference>